<keyword evidence="2" id="KW-0808">Transferase</keyword>
<feature type="domain" description="O-methyltransferase dimerisation" evidence="5">
    <location>
        <begin position="86"/>
        <end position="133"/>
    </location>
</feature>
<dbReference type="PROSITE" id="PS51683">
    <property type="entry name" value="SAM_OMT_II"/>
    <property type="match status" value="1"/>
</dbReference>
<evidence type="ECO:0000256" key="3">
    <source>
        <dbReference type="ARBA" id="ARBA00022691"/>
    </source>
</evidence>
<proteinExistence type="predicted"/>
<accession>A0ABQ9NKF1</accession>
<dbReference type="PANTHER" id="PTHR43712:SF1">
    <property type="entry name" value="HYPOTHETICAL O-METHYLTRANSFERASE (EUROFUNG)-RELATED"/>
    <property type="match status" value="1"/>
</dbReference>
<sequence length="402" mass="44052">MAVAMPRESNIDTVFQRLVDSYNTFSQAPNGSPKAKAQLQSAAKELIAATQAPYEAALAFAMQNALFPCFIAAGDCGILSQWPKVTMTAEELAEKTGAERRLIARLMRVLVGAGVFNELGEELYSHNQLSTTLSKPSLLSVTKFASPAVARLPEYLAATSYRNPGYSTEVSTPFQFGNNTPLGFYQALAANDNVRKGFDDQMKAHVAMERAKFQTGFASMFDFEGEVGPLIKSPEDVALVDVGGSQGHVLEDVRKHLPGFKGRLILEELPETLQSITVPEGIEAVPYNFLESEQPIKGAACYLLRQIFLNWSDARGHQILRNTLPAMKRGYSRLLIMEPVPPPAAAPMAAAMLDIQMMQMGGGLRTEKQWRAFLDDAGFEVRNFWPSNSNQTVIEAVPKAQV</sequence>
<dbReference type="PANTHER" id="PTHR43712">
    <property type="entry name" value="PUTATIVE (AFU_ORTHOLOGUE AFUA_4G14580)-RELATED"/>
    <property type="match status" value="1"/>
</dbReference>
<dbReference type="Gene3D" id="1.10.10.10">
    <property type="entry name" value="Winged helix-like DNA-binding domain superfamily/Winged helix DNA-binding domain"/>
    <property type="match status" value="1"/>
</dbReference>
<evidence type="ECO:0008006" key="8">
    <source>
        <dbReference type="Google" id="ProtNLM"/>
    </source>
</evidence>
<dbReference type="InterPro" id="IPR036388">
    <property type="entry name" value="WH-like_DNA-bd_sf"/>
</dbReference>
<feature type="domain" description="O-methyltransferase C-terminal" evidence="4">
    <location>
        <begin position="238"/>
        <end position="380"/>
    </location>
</feature>
<keyword evidence="1" id="KW-0489">Methyltransferase</keyword>
<evidence type="ECO:0000313" key="7">
    <source>
        <dbReference type="Proteomes" id="UP001172684"/>
    </source>
</evidence>
<organism evidence="6 7">
    <name type="scientific">Coniosporium apollinis</name>
    <dbReference type="NCBI Taxonomy" id="61459"/>
    <lineage>
        <taxon>Eukaryota</taxon>
        <taxon>Fungi</taxon>
        <taxon>Dikarya</taxon>
        <taxon>Ascomycota</taxon>
        <taxon>Pezizomycotina</taxon>
        <taxon>Dothideomycetes</taxon>
        <taxon>Dothideomycetes incertae sedis</taxon>
        <taxon>Coniosporium</taxon>
    </lineage>
</organism>
<dbReference type="InterPro" id="IPR036390">
    <property type="entry name" value="WH_DNA-bd_sf"/>
</dbReference>
<dbReference type="InterPro" id="IPR016461">
    <property type="entry name" value="COMT-like"/>
</dbReference>
<evidence type="ECO:0000313" key="6">
    <source>
        <dbReference type="EMBL" id="KAJ9660395.1"/>
    </source>
</evidence>
<evidence type="ECO:0000256" key="1">
    <source>
        <dbReference type="ARBA" id="ARBA00022603"/>
    </source>
</evidence>
<gene>
    <name evidence="6" type="ORF">H2201_006976</name>
</gene>
<reference evidence="6" key="1">
    <citation type="submission" date="2022-10" db="EMBL/GenBank/DDBJ databases">
        <title>Culturing micro-colonial fungi from biological soil crusts in the Mojave desert and describing Neophaeococcomyces mojavensis, and introducing the new genera and species Taxawa tesnikishii.</title>
        <authorList>
            <person name="Kurbessoian T."/>
            <person name="Stajich J.E."/>
        </authorList>
    </citation>
    <scope>NUCLEOTIDE SEQUENCE</scope>
    <source>
        <strain evidence="6">TK_1</strain>
    </source>
</reference>
<keyword evidence="7" id="KW-1185">Reference proteome</keyword>
<name>A0ABQ9NKF1_9PEZI</name>
<dbReference type="InterPro" id="IPR001077">
    <property type="entry name" value="COMT_C"/>
</dbReference>
<evidence type="ECO:0000259" key="4">
    <source>
        <dbReference type="Pfam" id="PF00891"/>
    </source>
</evidence>
<dbReference type="InterPro" id="IPR012967">
    <property type="entry name" value="COMT_dimerisation"/>
</dbReference>
<evidence type="ECO:0000256" key="2">
    <source>
        <dbReference type="ARBA" id="ARBA00022679"/>
    </source>
</evidence>
<dbReference type="Proteomes" id="UP001172684">
    <property type="component" value="Unassembled WGS sequence"/>
</dbReference>
<dbReference type="EMBL" id="JAPDRL010000066">
    <property type="protein sequence ID" value="KAJ9660395.1"/>
    <property type="molecule type" value="Genomic_DNA"/>
</dbReference>
<comment type="caution">
    <text evidence="6">The sequence shown here is derived from an EMBL/GenBank/DDBJ whole genome shotgun (WGS) entry which is preliminary data.</text>
</comment>
<dbReference type="SUPFAM" id="SSF53335">
    <property type="entry name" value="S-adenosyl-L-methionine-dependent methyltransferases"/>
    <property type="match status" value="1"/>
</dbReference>
<evidence type="ECO:0000259" key="5">
    <source>
        <dbReference type="Pfam" id="PF08100"/>
    </source>
</evidence>
<dbReference type="SUPFAM" id="SSF46785">
    <property type="entry name" value="Winged helix' DNA-binding domain"/>
    <property type="match status" value="1"/>
</dbReference>
<dbReference type="Pfam" id="PF00891">
    <property type="entry name" value="Methyltransf_2"/>
    <property type="match status" value="1"/>
</dbReference>
<dbReference type="Pfam" id="PF08100">
    <property type="entry name" value="Dimerisation"/>
    <property type="match status" value="1"/>
</dbReference>
<keyword evidence="3" id="KW-0949">S-adenosyl-L-methionine</keyword>
<protein>
    <recommendedName>
        <fullName evidence="8">O-methyltransferase domain-containing protein</fullName>
    </recommendedName>
</protein>
<dbReference type="Gene3D" id="3.40.50.150">
    <property type="entry name" value="Vaccinia Virus protein VP39"/>
    <property type="match status" value="1"/>
</dbReference>
<dbReference type="InterPro" id="IPR029063">
    <property type="entry name" value="SAM-dependent_MTases_sf"/>
</dbReference>